<reference evidence="2 3" key="1">
    <citation type="submission" date="2023-04" db="EMBL/GenBank/DDBJ databases">
        <title>Genome of Basidiobolus ranarum AG-B5.</title>
        <authorList>
            <person name="Stajich J.E."/>
            <person name="Carter-House D."/>
            <person name="Gryganskyi A."/>
        </authorList>
    </citation>
    <scope>NUCLEOTIDE SEQUENCE [LARGE SCALE GENOMIC DNA]</scope>
    <source>
        <strain evidence="2 3">AG-B5</strain>
    </source>
</reference>
<proteinExistence type="predicted"/>
<accession>A0ABR2WHQ5</accession>
<evidence type="ECO:0000313" key="2">
    <source>
        <dbReference type="EMBL" id="KAK9760979.1"/>
    </source>
</evidence>
<feature type="signal peptide" evidence="1">
    <location>
        <begin position="1"/>
        <end position="18"/>
    </location>
</feature>
<gene>
    <name evidence="2" type="ORF">K7432_014482</name>
</gene>
<organism evidence="2 3">
    <name type="scientific">Basidiobolus ranarum</name>
    <dbReference type="NCBI Taxonomy" id="34480"/>
    <lineage>
        <taxon>Eukaryota</taxon>
        <taxon>Fungi</taxon>
        <taxon>Fungi incertae sedis</taxon>
        <taxon>Zoopagomycota</taxon>
        <taxon>Entomophthoromycotina</taxon>
        <taxon>Basidiobolomycetes</taxon>
        <taxon>Basidiobolales</taxon>
        <taxon>Basidiobolaceae</taxon>
        <taxon>Basidiobolus</taxon>
    </lineage>
</organism>
<dbReference type="Proteomes" id="UP001479436">
    <property type="component" value="Unassembled WGS sequence"/>
</dbReference>
<sequence>MLWPVVLTFLAASFVAVGKRLKMQLAVRQSRAQLAVARNLVVAVSGRNFVEKTVLGPVTPKPCVDNMGTTVHVKVVAAVRLDFAGLVRISVELDAKAIVMLYRPELNVVLMEM</sequence>
<protein>
    <recommendedName>
        <fullName evidence="4">Secreted protein</fullName>
    </recommendedName>
</protein>
<keyword evidence="1" id="KW-0732">Signal</keyword>
<name>A0ABR2WHQ5_9FUNG</name>
<evidence type="ECO:0008006" key="4">
    <source>
        <dbReference type="Google" id="ProtNLM"/>
    </source>
</evidence>
<comment type="caution">
    <text evidence="2">The sequence shown here is derived from an EMBL/GenBank/DDBJ whole genome shotgun (WGS) entry which is preliminary data.</text>
</comment>
<feature type="chain" id="PRO_5047325393" description="Secreted protein" evidence="1">
    <location>
        <begin position="19"/>
        <end position="113"/>
    </location>
</feature>
<dbReference type="EMBL" id="JASJQH010001658">
    <property type="protein sequence ID" value="KAK9760979.1"/>
    <property type="molecule type" value="Genomic_DNA"/>
</dbReference>
<evidence type="ECO:0000256" key="1">
    <source>
        <dbReference type="SAM" id="SignalP"/>
    </source>
</evidence>
<keyword evidence="3" id="KW-1185">Reference proteome</keyword>
<evidence type="ECO:0000313" key="3">
    <source>
        <dbReference type="Proteomes" id="UP001479436"/>
    </source>
</evidence>